<reference evidence="1 2" key="1">
    <citation type="submission" date="2020-12" db="EMBL/GenBank/DDBJ databases">
        <title>Metabolic potential, ecology and presence of endohyphal bacteria is reflected in genomic diversity of Mucoromycotina.</title>
        <authorList>
            <person name="Muszewska A."/>
            <person name="Okrasinska A."/>
            <person name="Steczkiewicz K."/>
            <person name="Drgas O."/>
            <person name="Orlowska M."/>
            <person name="Perlinska-Lenart U."/>
            <person name="Aleksandrzak-Piekarczyk T."/>
            <person name="Szatraj K."/>
            <person name="Zielenkiewicz U."/>
            <person name="Pilsyk S."/>
            <person name="Malc E."/>
            <person name="Mieczkowski P."/>
            <person name="Kruszewska J.S."/>
            <person name="Biernat P."/>
            <person name="Pawlowska J."/>
        </authorList>
    </citation>
    <scope>NUCLEOTIDE SEQUENCE [LARGE SCALE GENOMIC DNA]</scope>
    <source>
        <strain evidence="1 2">CBS 142.35</strain>
    </source>
</reference>
<evidence type="ECO:0000313" key="2">
    <source>
        <dbReference type="Proteomes" id="UP000646827"/>
    </source>
</evidence>
<accession>A0A8H7VGF0</accession>
<comment type="caution">
    <text evidence="1">The sequence shown here is derived from an EMBL/GenBank/DDBJ whole genome shotgun (WGS) entry which is preliminary data.</text>
</comment>
<evidence type="ECO:0000313" key="1">
    <source>
        <dbReference type="EMBL" id="KAG2217957.1"/>
    </source>
</evidence>
<dbReference type="EMBL" id="JAEPRB010000260">
    <property type="protein sequence ID" value="KAG2217957.1"/>
    <property type="molecule type" value="Genomic_DNA"/>
</dbReference>
<protein>
    <submittedName>
        <fullName evidence="1">Uncharacterized protein</fullName>
    </submittedName>
</protein>
<proteinExistence type="predicted"/>
<name>A0A8H7VGF0_9FUNG</name>
<organism evidence="1 2">
    <name type="scientific">Circinella minor</name>
    <dbReference type="NCBI Taxonomy" id="1195481"/>
    <lineage>
        <taxon>Eukaryota</taxon>
        <taxon>Fungi</taxon>
        <taxon>Fungi incertae sedis</taxon>
        <taxon>Mucoromycota</taxon>
        <taxon>Mucoromycotina</taxon>
        <taxon>Mucoromycetes</taxon>
        <taxon>Mucorales</taxon>
        <taxon>Lichtheimiaceae</taxon>
        <taxon>Circinella</taxon>
    </lineage>
</organism>
<keyword evidence="2" id="KW-1185">Reference proteome</keyword>
<dbReference type="AlphaFoldDB" id="A0A8H7VGF0"/>
<dbReference type="Proteomes" id="UP000646827">
    <property type="component" value="Unassembled WGS sequence"/>
</dbReference>
<gene>
    <name evidence="1" type="ORF">INT45_001391</name>
</gene>
<dbReference type="OrthoDB" id="2301179at2759"/>
<sequence length="287" mass="32627">MDYHEENKGLGQSRYAPSKNDMLAVEQKNCQQAGHTFQLIDPSTPQGYTFVYLPSPYRMPHSKVRKRLRILGIAQARVLDIHFPTKGIVCLLILVFLTDRIGSDRIIALSASASTNHWATRLLLRCLKTSKVSLEDCVRQVEARNAMLESQVQAMGDVIARQVLTQQQIQPPFAVNQNPEPVAMHGVVEPWRASELVVWQKFLCDTFQMHWTRLQETYSEGEVLLKPDYMSDEETDDEYNGANELLCLLDELKPSSDATRLVKMVGEVRVVALSSDEQRRLEGWIAI</sequence>